<keyword evidence="4" id="KW-0804">Transcription</keyword>
<dbReference type="InterPro" id="IPR005650">
    <property type="entry name" value="BlaI_family"/>
</dbReference>
<dbReference type="GO" id="GO:0003677">
    <property type="term" value="F:DNA binding"/>
    <property type="evidence" value="ECO:0007669"/>
    <property type="project" value="UniProtKB-KW"/>
</dbReference>
<dbReference type="GO" id="GO:0045892">
    <property type="term" value="P:negative regulation of DNA-templated transcription"/>
    <property type="evidence" value="ECO:0007669"/>
    <property type="project" value="InterPro"/>
</dbReference>
<gene>
    <name evidence="5" type="ORF">C823_04826</name>
</gene>
<comment type="caution">
    <text evidence="5">The sequence shown here is derived from an EMBL/GenBank/DDBJ whole genome shotgun (WGS) entry which is preliminary data.</text>
</comment>
<protein>
    <recommendedName>
        <fullName evidence="7">BlaI/MecI/CopY family transcriptional regulator</fullName>
    </recommendedName>
</protein>
<evidence type="ECO:0000256" key="3">
    <source>
        <dbReference type="ARBA" id="ARBA00023125"/>
    </source>
</evidence>
<dbReference type="PIRSF" id="PIRSF019455">
    <property type="entry name" value="CopR_AtkY"/>
    <property type="match status" value="1"/>
</dbReference>
<dbReference type="Gene3D" id="1.10.10.10">
    <property type="entry name" value="Winged helix-like DNA-binding domain superfamily/Winged helix DNA-binding domain"/>
    <property type="match status" value="1"/>
</dbReference>
<evidence type="ECO:0008006" key="7">
    <source>
        <dbReference type="Google" id="ProtNLM"/>
    </source>
</evidence>
<dbReference type="SUPFAM" id="SSF46785">
    <property type="entry name" value="Winged helix' DNA-binding domain"/>
    <property type="match status" value="1"/>
</dbReference>
<dbReference type="STRING" id="1235802.C823_04826"/>
<dbReference type="InterPro" id="IPR036390">
    <property type="entry name" value="WH_DNA-bd_sf"/>
</dbReference>
<dbReference type="AlphaFoldDB" id="N2A8P6"/>
<dbReference type="eggNOG" id="COG3682">
    <property type="taxonomic scope" value="Bacteria"/>
</dbReference>
<dbReference type="PATRIC" id="fig|1235802.3.peg.5082"/>
<accession>N2A8P6</accession>
<evidence type="ECO:0000256" key="1">
    <source>
        <dbReference type="ARBA" id="ARBA00011046"/>
    </source>
</evidence>
<proteinExistence type="inferred from homology"/>
<organism evidence="5 6">
    <name type="scientific">Eubacterium plexicaudatum ASF492</name>
    <dbReference type="NCBI Taxonomy" id="1235802"/>
    <lineage>
        <taxon>Bacteria</taxon>
        <taxon>Bacillati</taxon>
        <taxon>Bacillota</taxon>
        <taxon>Clostridia</taxon>
        <taxon>Eubacteriales</taxon>
        <taxon>Eubacteriaceae</taxon>
        <taxon>Eubacterium</taxon>
    </lineage>
</organism>
<dbReference type="Pfam" id="PF03965">
    <property type="entry name" value="Penicillinase_R"/>
    <property type="match status" value="1"/>
</dbReference>
<dbReference type="HOGENOM" id="CLU_119090_2_0_9"/>
<dbReference type="EMBL" id="AQFT01000140">
    <property type="protein sequence ID" value="EMZ20709.1"/>
    <property type="molecule type" value="Genomic_DNA"/>
</dbReference>
<sequence>MERISEGEYRFLSILWEDEPVASPELVKRCNAQLGWKKSTTYTVIKKLIGKGIVKNENTIVSALVSKDEVDRWQGEELLQRTSKGNVPAFLAAFLKDRKLSGADMERIRRMIDEMEEEQ</sequence>
<dbReference type="Gene3D" id="1.10.4040.10">
    <property type="entry name" value="Penicillinase repressor domain"/>
    <property type="match status" value="1"/>
</dbReference>
<evidence type="ECO:0000256" key="4">
    <source>
        <dbReference type="ARBA" id="ARBA00023163"/>
    </source>
</evidence>
<evidence type="ECO:0000313" key="6">
    <source>
        <dbReference type="Proteomes" id="UP000012589"/>
    </source>
</evidence>
<dbReference type="OrthoDB" id="9795583at2"/>
<keyword evidence="2" id="KW-0805">Transcription regulation</keyword>
<keyword evidence="3" id="KW-0238">DNA-binding</keyword>
<evidence type="ECO:0000313" key="5">
    <source>
        <dbReference type="EMBL" id="EMZ20709.1"/>
    </source>
</evidence>
<dbReference type="InterPro" id="IPR036388">
    <property type="entry name" value="WH-like_DNA-bd_sf"/>
</dbReference>
<dbReference type="Proteomes" id="UP000012589">
    <property type="component" value="Unassembled WGS sequence"/>
</dbReference>
<keyword evidence="6" id="KW-1185">Reference proteome</keyword>
<name>N2A8P6_9FIRM</name>
<comment type="similarity">
    <text evidence="1">Belongs to the BlaI transcriptional regulatory family.</text>
</comment>
<reference evidence="5 6" key="1">
    <citation type="journal article" date="2014" name="Genome Announc.">
        <title>Draft genome sequences of the altered schaedler flora, a defined bacterial community from gnotobiotic mice.</title>
        <authorList>
            <person name="Wannemuehler M.J."/>
            <person name="Overstreet A.M."/>
            <person name="Ward D.V."/>
            <person name="Phillips G.J."/>
        </authorList>
    </citation>
    <scope>NUCLEOTIDE SEQUENCE [LARGE SCALE GENOMIC DNA]</scope>
    <source>
        <strain evidence="5 6">ASF492</strain>
    </source>
</reference>
<evidence type="ECO:0000256" key="2">
    <source>
        <dbReference type="ARBA" id="ARBA00023015"/>
    </source>
</evidence>